<evidence type="ECO:0000313" key="3">
    <source>
        <dbReference type="EMBL" id="UGX97138.1"/>
    </source>
</evidence>
<sequence>MTLSDMLQYVSTNLAIPGVTGATAAGLVIWLSKAWISEKIKGQIKHEYDIEIERIKSVLNIAAAERQLLFSRLYEKRADVIAQVYAALKAAISATSTYTRSLTMDKGQREGDRRTASEAVAALTKLHDCKRLFLPQSTAAALDTIIRELQKSFVLYSTGPDLGLGNTKDQAAQWQGVIERLDRLSNQTVEELEHEFRVLLGEKAVS</sequence>
<keyword evidence="1" id="KW-0472">Membrane</keyword>
<keyword evidence="1" id="KW-1133">Transmembrane helix</keyword>
<keyword evidence="1" id="KW-0812">Transmembrane</keyword>
<protein>
    <submittedName>
        <fullName evidence="2">Uncharacterized protein</fullName>
    </submittedName>
</protein>
<name>A0A7Z0QM72_9BRAD</name>
<feature type="transmembrane region" description="Helical" evidence="1">
    <location>
        <begin position="6"/>
        <end position="31"/>
    </location>
</feature>
<reference evidence="2" key="2">
    <citation type="submission" date="2020-06" db="EMBL/GenBank/DDBJ databases">
        <title>Whole Genome Sequence of Bradyrhizobium sp. Strain 323S2.</title>
        <authorList>
            <person name="Bromfield E.S.P."/>
        </authorList>
    </citation>
    <scope>NUCLEOTIDE SEQUENCE [LARGE SCALE GENOMIC DNA]</scope>
    <source>
        <strain evidence="2">323S2</strain>
    </source>
</reference>
<dbReference type="AlphaFoldDB" id="A0A7Z0QM72"/>
<accession>A0A7Z0QM72</accession>
<dbReference type="Proteomes" id="UP000564836">
    <property type="component" value="Chromosome"/>
</dbReference>
<dbReference type="EMBL" id="CP088280">
    <property type="protein sequence ID" value="UGX97138.1"/>
    <property type="molecule type" value="Genomic_DNA"/>
</dbReference>
<gene>
    <name evidence="3" type="ORF">G6321_00019200</name>
    <name evidence="2" type="ORF">G6321_49000</name>
</gene>
<reference evidence="3 4" key="3">
    <citation type="journal article" date="2022" name="Int. J. Syst. Evol. Microbiol.">
        <title>Strains of Bradyrhizobium barranii sp. nov. associated with legumes native to Canada are symbionts of soybeans and belong to different subspecies (subsp. barranii subsp. nov. and subsp. apii subsp. nov.) and symbiovars (sv. glycinearum and sv. septentrionale).</title>
        <authorList>
            <person name="Bromfield E.S.P."/>
            <person name="Cloutier S."/>
            <person name="Wasai-Hara S."/>
            <person name="Minamisawa K."/>
        </authorList>
    </citation>
    <scope>NUCLEOTIDE SEQUENCE [LARGE SCALE GENOMIC DNA]</scope>
    <source>
        <strain evidence="3 4">323S2</strain>
    </source>
</reference>
<reference evidence="3 4" key="1">
    <citation type="journal article" date="2017" name="Syst. Appl. Microbiol.">
        <title>Soybeans inoculated with root zone soils of Canadian native legumes harbour diverse and novel Bradyrhizobium spp. that possess agricultural potential.</title>
        <authorList>
            <person name="Bromfield E.S.P."/>
            <person name="Cloutier S."/>
            <person name="Tambong J.T."/>
            <person name="Tran Thi T.V."/>
        </authorList>
    </citation>
    <scope>NUCLEOTIDE SEQUENCE [LARGE SCALE GENOMIC DNA]</scope>
    <source>
        <strain evidence="3 4">323S2</strain>
    </source>
</reference>
<evidence type="ECO:0000313" key="2">
    <source>
        <dbReference type="EMBL" id="NYY96074.1"/>
    </source>
</evidence>
<organism evidence="2">
    <name type="scientific">Bradyrhizobium barranii subsp. barranii</name>
    <dbReference type="NCBI Taxonomy" id="2823807"/>
    <lineage>
        <taxon>Bacteria</taxon>
        <taxon>Pseudomonadati</taxon>
        <taxon>Pseudomonadota</taxon>
        <taxon>Alphaproteobacteria</taxon>
        <taxon>Hyphomicrobiales</taxon>
        <taxon>Nitrobacteraceae</taxon>
        <taxon>Bradyrhizobium</taxon>
        <taxon>Bradyrhizobium barranii</taxon>
    </lineage>
</organism>
<evidence type="ECO:0000256" key="1">
    <source>
        <dbReference type="SAM" id="Phobius"/>
    </source>
</evidence>
<proteinExistence type="predicted"/>
<evidence type="ECO:0000313" key="4">
    <source>
        <dbReference type="Proteomes" id="UP000564836"/>
    </source>
</evidence>
<dbReference type="RefSeq" id="WP_166342343.1">
    <property type="nucleotide sequence ID" value="NZ_CP088280.1"/>
</dbReference>
<dbReference type="EMBL" id="JACBFH010000001">
    <property type="protein sequence ID" value="NYY96074.1"/>
    <property type="molecule type" value="Genomic_DNA"/>
</dbReference>